<dbReference type="InterPro" id="IPR008775">
    <property type="entry name" value="Phytyl_CoA_dOase-like"/>
</dbReference>
<proteinExistence type="predicted"/>
<protein>
    <recommendedName>
        <fullName evidence="3">Phytanoyl-CoA dioxygenase family protein</fullName>
    </recommendedName>
</protein>
<dbReference type="Proteomes" id="UP001174909">
    <property type="component" value="Unassembled WGS sequence"/>
</dbReference>
<name>A0AA35WQR9_GEOBA</name>
<evidence type="ECO:0000313" key="1">
    <source>
        <dbReference type="EMBL" id="CAI8022917.1"/>
    </source>
</evidence>
<dbReference type="Gene3D" id="2.60.120.620">
    <property type="entry name" value="q2cbj1_9rhob like domain"/>
    <property type="match status" value="1"/>
</dbReference>
<dbReference type="SUPFAM" id="SSF51197">
    <property type="entry name" value="Clavaminate synthase-like"/>
    <property type="match status" value="1"/>
</dbReference>
<evidence type="ECO:0000313" key="2">
    <source>
        <dbReference type="Proteomes" id="UP001174909"/>
    </source>
</evidence>
<dbReference type="EMBL" id="CASHTH010001984">
    <property type="protein sequence ID" value="CAI8022917.1"/>
    <property type="molecule type" value="Genomic_DNA"/>
</dbReference>
<sequence>MRISERKTYDCEPTMTDTQVLEFCKNGYLMLEGVVPDDVNRRTMEYCDQHSNMEPSGILMEDWFVENVIVHPAAAGAVRSLLGANFHLPILMSNHRVQCPIQTVGGWHVDGNYHYTHELNFLQVFYYPQDTSIEMGPTQIVPGTHLVRNKARFMGHLANIKGAIPTTAPAGSIFLTVYHIWHRRGPSTASGIRNLLKYFYWRTTPPQRDWAIEPDFDFATAQYTGPGGAYMEQFRDTIKVSEMFLWLCGRHKSFQNLGGQSWPLPADRNDLPYGFPAGLPQPQSVEL</sequence>
<accession>A0AA35WQR9</accession>
<evidence type="ECO:0008006" key="3">
    <source>
        <dbReference type="Google" id="ProtNLM"/>
    </source>
</evidence>
<dbReference type="Pfam" id="PF05721">
    <property type="entry name" value="PhyH"/>
    <property type="match status" value="1"/>
</dbReference>
<gene>
    <name evidence="1" type="ORF">GBAR_LOCUS13424</name>
</gene>
<reference evidence="1" key="1">
    <citation type="submission" date="2023-03" db="EMBL/GenBank/DDBJ databases">
        <authorList>
            <person name="Steffen K."/>
            <person name="Cardenas P."/>
        </authorList>
    </citation>
    <scope>NUCLEOTIDE SEQUENCE</scope>
</reference>
<organism evidence="1 2">
    <name type="scientific">Geodia barretti</name>
    <name type="common">Barrett's horny sponge</name>
    <dbReference type="NCBI Taxonomy" id="519541"/>
    <lineage>
        <taxon>Eukaryota</taxon>
        <taxon>Metazoa</taxon>
        <taxon>Porifera</taxon>
        <taxon>Demospongiae</taxon>
        <taxon>Heteroscleromorpha</taxon>
        <taxon>Tetractinellida</taxon>
        <taxon>Astrophorina</taxon>
        <taxon>Geodiidae</taxon>
        <taxon>Geodia</taxon>
    </lineage>
</organism>
<dbReference type="AlphaFoldDB" id="A0AA35WQR9"/>
<comment type="caution">
    <text evidence="1">The sequence shown here is derived from an EMBL/GenBank/DDBJ whole genome shotgun (WGS) entry which is preliminary data.</text>
</comment>
<keyword evidence="2" id="KW-1185">Reference proteome</keyword>